<keyword evidence="3 6" id="KW-0812">Transmembrane</keyword>
<evidence type="ECO:0000256" key="4">
    <source>
        <dbReference type="ARBA" id="ARBA00022989"/>
    </source>
</evidence>
<keyword evidence="4 6" id="KW-1133">Transmembrane helix</keyword>
<evidence type="ECO:0000256" key="2">
    <source>
        <dbReference type="ARBA" id="ARBA00022475"/>
    </source>
</evidence>
<keyword evidence="5 6" id="KW-0472">Membrane</keyword>
<dbReference type="Proteomes" id="UP001595443">
    <property type="component" value="Unassembled WGS sequence"/>
</dbReference>
<feature type="transmembrane region" description="Helical" evidence="6">
    <location>
        <begin position="60"/>
        <end position="79"/>
    </location>
</feature>
<evidence type="ECO:0000256" key="6">
    <source>
        <dbReference type="SAM" id="Phobius"/>
    </source>
</evidence>
<keyword evidence="2" id="KW-1003">Cell membrane</keyword>
<comment type="subcellular location">
    <subcellularLocation>
        <location evidence="1">Cell membrane</location>
        <topology evidence="1">Multi-pass membrane protein</topology>
    </subcellularLocation>
</comment>
<evidence type="ECO:0000256" key="3">
    <source>
        <dbReference type="ARBA" id="ARBA00022692"/>
    </source>
</evidence>
<comment type="caution">
    <text evidence="7">The sequence shown here is derived from an EMBL/GenBank/DDBJ whole genome shotgun (WGS) entry which is preliminary data.</text>
</comment>
<evidence type="ECO:0000256" key="1">
    <source>
        <dbReference type="ARBA" id="ARBA00004651"/>
    </source>
</evidence>
<organism evidence="7 8">
    <name type="scientific">Acidimangrovimonas pyrenivorans</name>
    <dbReference type="NCBI Taxonomy" id="2030798"/>
    <lineage>
        <taxon>Bacteria</taxon>
        <taxon>Pseudomonadati</taxon>
        <taxon>Pseudomonadota</taxon>
        <taxon>Alphaproteobacteria</taxon>
        <taxon>Rhodobacterales</taxon>
        <taxon>Paracoccaceae</taxon>
        <taxon>Acidimangrovimonas</taxon>
    </lineage>
</organism>
<protein>
    <submittedName>
        <fullName evidence="7">CidA/LrgA family protein</fullName>
    </submittedName>
</protein>
<feature type="transmembrane region" description="Helical" evidence="6">
    <location>
        <begin position="85"/>
        <end position="112"/>
    </location>
</feature>
<gene>
    <name evidence="7" type="ORF">ACFOES_18325</name>
</gene>
<evidence type="ECO:0000313" key="8">
    <source>
        <dbReference type="Proteomes" id="UP001595443"/>
    </source>
</evidence>
<proteinExistence type="predicted"/>
<reference evidence="8" key="1">
    <citation type="journal article" date="2019" name="Int. J. Syst. Evol. Microbiol.">
        <title>The Global Catalogue of Microorganisms (GCM) 10K type strain sequencing project: providing services to taxonomists for standard genome sequencing and annotation.</title>
        <authorList>
            <consortium name="The Broad Institute Genomics Platform"/>
            <consortium name="The Broad Institute Genome Sequencing Center for Infectious Disease"/>
            <person name="Wu L."/>
            <person name="Ma J."/>
        </authorList>
    </citation>
    <scope>NUCLEOTIDE SEQUENCE [LARGE SCALE GENOMIC DNA]</scope>
    <source>
        <strain evidence="8">KCTC 62192</strain>
    </source>
</reference>
<keyword evidence="8" id="KW-1185">Reference proteome</keyword>
<dbReference type="PANTHER" id="PTHR33931:SF2">
    <property type="entry name" value="HOLIN-LIKE PROTEIN CIDA"/>
    <property type="match status" value="1"/>
</dbReference>
<dbReference type="PANTHER" id="PTHR33931">
    <property type="entry name" value="HOLIN-LIKE PROTEIN CIDA-RELATED"/>
    <property type="match status" value="1"/>
</dbReference>
<accession>A0ABV7AKW7</accession>
<feature type="transmembrane region" description="Helical" evidence="6">
    <location>
        <begin position="29"/>
        <end position="48"/>
    </location>
</feature>
<evidence type="ECO:0000313" key="7">
    <source>
        <dbReference type="EMBL" id="MFC2970058.1"/>
    </source>
</evidence>
<dbReference type="RefSeq" id="WP_377834820.1">
    <property type="nucleotide sequence ID" value="NZ_JBHRSK010000017.1"/>
</dbReference>
<name>A0ABV7AKW7_9RHOB</name>
<dbReference type="InterPro" id="IPR005538">
    <property type="entry name" value="LrgA/CidA"/>
</dbReference>
<dbReference type="EMBL" id="JBHRSK010000017">
    <property type="protein sequence ID" value="MFC2970058.1"/>
    <property type="molecule type" value="Genomic_DNA"/>
</dbReference>
<dbReference type="Pfam" id="PF03788">
    <property type="entry name" value="LrgA"/>
    <property type="match status" value="1"/>
</dbReference>
<evidence type="ECO:0000256" key="5">
    <source>
        <dbReference type="ARBA" id="ARBA00023136"/>
    </source>
</evidence>
<sequence>MIPALTVILLCQLAGEVAARALGLPLPGPVIGMALLLAALVLSPRLVARVRPVAQGILGNLSLLFVPAGVGVVGHLGVLTREGPALLVALVLSTVLAIAVGALVFAAVARLVGEGDG</sequence>